<dbReference type="EMBL" id="BJVI01000001">
    <property type="protein sequence ID" value="GEL16234.1"/>
    <property type="molecule type" value="Genomic_DNA"/>
</dbReference>
<reference evidence="3 4" key="1">
    <citation type="submission" date="2019-07" db="EMBL/GenBank/DDBJ databases">
        <title>Whole genome shotgun sequence of Pseudonocardia asaccharolytica NBRC 16224.</title>
        <authorList>
            <person name="Hosoyama A."/>
            <person name="Uohara A."/>
            <person name="Ohji S."/>
            <person name="Ichikawa N."/>
        </authorList>
    </citation>
    <scope>NUCLEOTIDE SEQUENCE [LARGE SCALE GENOMIC DNA]</scope>
    <source>
        <strain evidence="3 4">NBRC 16224</strain>
    </source>
</reference>
<keyword evidence="3" id="KW-0808">Transferase</keyword>
<dbReference type="GO" id="GO:0005829">
    <property type="term" value="C:cytosol"/>
    <property type="evidence" value="ECO:0007669"/>
    <property type="project" value="TreeGrafter"/>
</dbReference>
<dbReference type="AlphaFoldDB" id="A0A511CYB5"/>
<evidence type="ECO:0000313" key="3">
    <source>
        <dbReference type="EMBL" id="GEL16234.1"/>
    </source>
</evidence>
<gene>
    <name evidence="3" type="ORF">PA7_00710</name>
</gene>
<name>A0A511CYB5_9PSEU</name>
<dbReference type="GO" id="GO:0002949">
    <property type="term" value="P:tRNA threonylcarbamoyladenosine modification"/>
    <property type="evidence" value="ECO:0007669"/>
    <property type="project" value="InterPro"/>
</dbReference>
<dbReference type="STRING" id="1123024.GCA_000423625_01120"/>
<proteinExistence type="predicted"/>
<dbReference type="InterPro" id="IPR000905">
    <property type="entry name" value="Gcp-like_dom"/>
</dbReference>
<dbReference type="InterPro" id="IPR043129">
    <property type="entry name" value="ATPase_NBD"/>
</dbReference>
<accession>A0A511CYB5</accession>
<dbReference type="SUPFAM" id="SSF53067">
    <property type="entry name" value="Actin-like ATPase domain"/>
    <property type="match status" value="2"/>
</dbReference>
<dbReference type="Gene3D" id="3.30.420.40">
    <property type="match status" value="2"/>
</dbReference>
<organism evidence="3 4">
    <name type="scientific">Pseudonocardia asaccharolytica DSM 44247 = NBRC 16224</name>
    <dbReference type="NCBI Taxonomy" id="1123024"/>
    <lineage>
        <taxon>Bacteria</taxon>
        <taxon>Bacillati</taxon>
        <taxon>Actinomycetota</taxon>
        <taxon>Actinomycetes</taxon>
        <taxon>Pseudonocardiales</taxon>
        <taxon>Pseudonocardiaceae</taxon>
        <taxon>Pseudonocardia</taxon>
    </lineage>
</organism>
<sequence length="226" mass="23076">MLVLAVDTATPAVTAGVVELPPDPAGPARTRAERVAHDARRHGELLMPSVLDACAEADVRLRNLDAIVVGTGPGPFTGLRVGMVTALALADALDVPVHGVCSLDAIAADAAATACGRFLVVTDARRREVYWAAYDEQARRQDGPHVEAPAALVERLSAPAAVAAAGGSAALTGLAVLEPASPSPRGLVTVAAAAVRAGASGAPPQPLYLRRPDAVESRSRKRVSTP</sequence>
<dbReference type="InterPro" id="IPR022496">
    <property type="entry name" value="T6A_TsaB"/>
</dbReference>
<dbReference type="OrthoDB" id="9809995at2"/>
<feature type="region of interest" description="Disordered" evidence="1">
    <location>
        <begin position="200"/>
        <end position="226"/>
    </location>
</feature>
<keyword evidence="4" id="KW-1185">Reference proteome</keyword>
<dbReference type="Pfam" id="PF00814">
    <property type="entry name" value="TsaD"/>
    <property type="match status" value="1"/>
</dbReference>
<evidence type="ECO:0000313" key="4">
    <source>
        <dbReference type="Proteomes" id="UP000321328"/>
    </source>
</evidence>
<protein>
    <submittedName>
        <fullName evidence="3">tRNA (Adenosine(37)-N6)-threonylcarbamoyltransferase complex dimerization subunit type 1 TsaB</fullName>
    </submittedName>
</protein>
<evidence type="ECO:0000256" key="1">
    <source>
        <dbReference type="SAM" id="MobiDB-lite"/>
    </source>
</evidence>
<dbReference type="PANTHER" id="PTHR11735:SF11">
    <property type="entry name" value="TRNA THREONYLCARBAMOYLADENOSINE BIOSYNTHESIS PROTEIN TSAB"/>
    <property type="match status" value="1"/>
</dbReference>
<evidence type="ECO:0000259" key="2">
    <source>
        <dbReference type="Pfam" id="PF00814"/>
    </source>
</evidence>
<dbReference type="PANTHER" id="PTHR11735">
    <property type="entry name" value="TRNA N6-ADENOSINE THREONYLCARBAMOYLTRANSFERASE"/>
    <property type="match status" value="1"/>
</dbReference>
<dbReference type="NCBIfam" id="TIGR03725">
    <property type="entry name" value="T6A_YeaZ"/>
    <property type="match status" value="1"/>
</dbReference>
<dbReference type="GO" id="GO:0016740">
    <property type="term" value="F:transferase activity"/>
    <property type="evidence" value="ECO:0007669"/>
    <property type="project" value="UniProtKB-KW"/>
</dbReference>
<dbReference type="RefSeq" id="WP_028929216.1">
    <property type="nucleotide sequence ID" value="NZ_AUII01000003.1"/>
</dbReference>
<comment type="caution">
    <text evidence="3">The sequence shown here is derived from an EMBL/GenBank/DDBJ whole genome shotgun (WGS) entry which is preliminary data.</text>
</comment>
<dbReference type="Proteomes" id="UP000321328">
    <property type="component" value="Unassembled WGS sequence"/>
</dbReference>
<feature type="domain" description="Gcp-like" evidence="2">
    <location>
        <begin position="39"/>
        <end position="141"/>
    </location>
</feature>